<organism evidence="1">
    <name type="scientific">Musa acuminata subsp. malaccensis</name>
    <name type="common">Wild banana</name>
    <name type="synonym">Musa malaccensis</name>
    <dbReference type="NCBI Taxonomy" id="214687"/>
    <lineage>
        <taxon>Eukaryota</taxon>
        <taxon>Viridiplantae</taxon>
        <taxon>Streptophyta</taxon>
        <taxon>Embryophyta</taxon>
        <taxon>Tracheophyta</taxon>
        <taxon>Spermatophyta</taxon>
        <taxon>Magnoliopsida</taxon>
        <taxon>Liliopsida</taxon>
        <taxon>Zingiberales</taxon>
        <taxon>Musaceae</taxon>
        <taxon>Musa</taxon>
    </lineage>
</organism>
<protein>
    <submittedName>
        <fullName evidence="1">(wild Malaysian banana) hypothetical protein</fullName>
    </submittedName>
</protein>
<feature type="non-terminal residue" evidence="1">
    <location>
        <position position="49"/>
    </location>
</feature>
<sequence>LGVNAVQVKNVVVTREEAKLLVILELAKAHHTLERPLPHLQVLNLIIQH</sequence>
<gene>
    <name evidence="1" type="ORF">GSMUA_342580.1</name>
</gene>
<dbReference type="AlphaFoldDB" id="A0A8D7EVE3"/>
<feature type="non-terminal residue" evidence="1">
    <location>
        <position position="1"/>
    </location>
</feature>
<name>A0A8D7EVE3_MUSAM</name>
<dbReference type="EMBL" id="HG996472">
    <property type="protein sequence ID" value="CAG1831004.1"/>
    <property type="molecule type" value="Genomic_DNA"/>
</dbReference>
<reference evidence="1" key="1">
    <citation type="submission" date="2021-03" db="EMBL/GenBank/DDBJ databases">
        <authorList>
            <consortium name="Genoscope - CEA"/>
            <person name="William W."/>
        </authorList>
    </citation>
    <scope>NUCLEOTIDE SEQUENCE</scope>
    <source>
        <strain evidence="1">Doubled-haploid Pahang</strain>
    </source>
</reference>
<accession>A0A8D7EVE3</accession>
<proteinExistence type="predicted"/>
<evidence type="ECO:0000313" key="1">
    <source>
        <dbReference type="EMBL" id="CAG1831004.1"/>
    </source>
</evidence>